<gene>
    <name evidence="2" type="ORF">MKJ03_13395</name>
</gene>
<evidence type="ECO:0000313" key="2">
    <source>
        <dbReference type="EMBL" id="MCJ8239326.1"/>
    </source>
</evidence>
<accession>A0ABT0D1T5</accession>
<evidence type="ECO:0000313" key="3">
    <source>
        <dbReference type="Proteomes" id="UP001522662"/>
    </source>
</evidence>
<keyword evidence="1" id="KW-0732">Signal</keyword>
<dbReference type="RefSeq" id="WP_245136975.1">
    <property type="nucleotide sequence ID" value="NZ_CP128477.1"/>
</dbReference>
<reference evidence="2 3" key="1">
    <citation type="submission" date="2022-03" db="EMBL/GenBank/DDBJ databases">
        <title>Rhizobium SSM4.3 sp. nov., isolated from Sediment (Gouqi Island).</title>
        <authorList>
            <person name="Chen G."/>
        </authorList>
    </citation>
    <scope>NUCLEOTIDE SEQUENCE [LARGE SCALE GENOMIC DNA]</scope>
    <source>
        <strain evidence="2 3">SSM4.3</strain>
    </source>
</reference>
<proteinExistence type="predicted"/>
<feature type="signal peptide" evidence="1">
    <location>
        <begin position="1"/>
        <end position="34"/>
    </location>
</feature>
<dbReference type="EMBL" id="JALAYX010000003">
    <property type="protein sequence ID" value="MCJ8239326.1"/>
    <property type="molecule type" value="Genomic_DNA"/>
</dbReference>
<protein>
    <recommendedName>
        <fullName evidence="4">DUF2946 domain-containing protein</fullName>
    </recommendedName>
</protein>
<evidence type="ECO:0008006" key="4">
    <source>
        <dbReference type="Google" id="ProtNLM"/>
    </source>
</evidence>
<feature type="chain" id="PRO_5045212656" description="DUF2946 domain-containing protein" evidence="1">
    <location>
        <begin position="35"/>
        <end position="123"/>
    </location>
</feature>
<keyword evidence="3" id="KW-1185">Reference proteome</keyword>
<organism evidence="2 3">
    <name type="scientific">Peteryoungia algae</name>
    <dbReference type="NCBI Taxonomy" id="2919917"/>
    <lineage>
        <taxon>Bacteria</taxon>
        <taxon>Pseudomonadati</taxon>
        <taxon>Pseudomonadota</taxon>
        <taxon>Alphaproteobacteria</taxon>
        <taxon>Hyphomicrobiales</taxon>
        <taxon>Rhizobiaceae</taxon>
        <taxon>Peteryoungia</taxon>
    </lineage>
</organism>
<evidence type="ECO:0000256" key="1">
    <source>
        <dbReference type="SAM" id="SignalP"/>
    </source>
</evidence>
<dbReference type="Proteomes" id="UP001522662">
    <property type="component" value="Unassembled WGS sequence"/>
</dbReference>
<name>A0ABT0D1T5_9HYPH</name>
<comment type="caution">
    <text evidence="2">The sequence shown here is derived from an EMBL/GenBank/DDBJ whole genome shotgun (WGS) entry which is preliminary data.</text>
</comment>
<sequence>MKPKVKTATMILRMFCAMVFLSVGFGHRMPVAMASQVQSFAYALPDGTFADLCIGDQGRKHVKPASGCEACRLAGAALLPEPADQSWLLGQFGNLGEIVPAEPVVRSGHLLHRPRLRGPPRFA</sequence>